<dbReference type="KEGG" id="mlr:MELLADRAFT_61726"/>
<evidence type="ECO:0000313" key="1">
    <source>
        <dbReference type="EMBL" id="EGG08691.1"/>
    </source>
</evidence>
<accession>F4RGB8</accession>
<dbReference type="VEuPathDB" id="FungiDB:MELLADRAFT_61726"/>
<keyword evidence="2" id="KW-1185">Reference proteome</keyword>
<protein>
    <submittedName>
        <fullName evidence="1">Uncharacterized protein</fullName>
    </submittedName>
</protein>
<name>F4RGB8_MELLP</name>
<evidence type="ECO:0000313" key="2">
    <source>
        <dbReference type="Proteomes" id="UP000001072"/>
    </source>
</evidence>
<proteinExistence type="predicted"/>
<sequence>MSLTNLGLNLAAMSSVDTWFHLKRAILRNALNTKITGDSSIRQDDVVLSYPFKLFPSDKLLTWTPQTLVEITSSDDQLPLVTDNSGENCDTGFNSLYRDHGTVEIQLLRSPASLVSLDSLSCYSCDSQEEINNESESSFNSLFEDDSIENPLIYQKVDSVSTPNPTDILLAERKSLLEPISFKNLSWNEQINHLATDEEWDDHIDELAKEFEKEMGFDSDIECLSFDQTITRISAGFDCEEEEGEDGEFEDVLLSPVSSEAEEADQSFNSLFDGEDSMMNELEISVENQETIQESGNVFKLTEEEKQEYQLLSLRRHARAIRRNPHLFHLFR</sequence>
<organism evidence="2">
    <name type="scientific">Melampsora larici-populina (strain 98AG31 / pathotype 3-4-7)</name>
    <name type="common">Poplar leaf rust fungus</name>
    <dbReference type="NCBI Taxonomy" id="747676"/>
    <lineage>
        <taxon>Eukaryota</taxon>
        <taxon>Fungi</taxon>
        <taxon>Dikarya</taxon>
        <taxon>Basidiomycota</taxon>
        <taxon>Pucciniomycotina</taxon>
        <taxon>Pucciniomycetes</taxon>
        <taxon>Pucciniales</taxon>
        <taxon>Melampsoraceae</taxon>
        <taxon>Melampsora</taxon>
    </lineage>
</organism>
<dbReference type="Proteomes" id="UP000001072">
    <property type="component" value="Unassembled WGS sequence"/>
</dbReference>
<dbReference type="GeneID" id="18929779"/>
<dbReference type="EMBL" id="GL883100">
    <property type="protein sequence ID" value="EGG08691.1"/>
    <property type="molecule type" value="Genomic_DNA"/>
</dbReference>
<gene>
    <name evidence="1" type="ORF">MELLADRAFT_61726</name>
</gene>
<reference evidence="2" key="1">
    <citation type="journal article" date="2011" name="Proc. Natl. Acad. Sci. U.S.A.">
        <title>Obligate biotrophy features unraveled by the genomic analysis of rust fungi.</title>
        <authorList>
            <person name="Duplessis S."/>
            <person name="Cuomo C.A."/>
            <person name="Lin Y.-C."/>
            <person name="Aerts A."/>
            <person name="Tisserant E."/>
            <person name="Veneault-Fourrey C."/>
            <person name="Joly D.L."/>
            <person name="Hacquard S."/>
            <person name="Amselem J."/>
            <person name="Cantarel B.L."/>
            <person name="Chiu R."/>
            <person name="Coutinho P.M."/>
            <person name="Feau N."/>
            <person name="Field M."/>
            <person name="Frey P."/>
            <person name="Gelhaye E."/>
            <person name="Goldberg J."/>
            <person name="Grabherr M.G."/>
            <person name="Kodira C.D."/>
            <person name="Kohler A."/>
            <person name="Kuees U."/>
            <person name="Lindquist E.A."/>
            <person name="Lucas S.M."/>
            <person name="Mago R."/>
            <person name="Mauceli E."/>
            <person name="Morin E."/>
            <person name="Murat C."/>
            <person name="Pangilinan J.L."/>
            <person name="Park R."/>
            <person name="Pearson M."/>
            <person name="Quesneville H."/>
            <person name="Rouhier N."/>
            <person name="Sakthikumar S."/>
            <person name="Salamov A.A."/>
            <person name="Schmutz J."/>
            <person name="Selles B."/>
            <person name="Shapiro H."/>
            <person name="Tanguay P."/>
            <person name="Tuskan G.A."/>
            <person name="Henrissat B."/>
            <person name="Van de Peer Y."/>
            <person name="Rouze P."/>
            <person name="Ellis J.G."/>
            <person name="Dodds P.N."/>
            <person name="Schein J.E."/>
            <person name="Zhong S."/>
            <person name="Hamelin R.C."/>
            <person name="Grigoriev I.V."/>
            <person name="Szabo L.J."/>
            <person name="Martin F."/>
        </authorList>
    </citation>
    <scope>NUCLEOTIDE SEQUENCE [LARGE SCALE GENOMIC DNA]</scope>
    <source>
        <strain evidence="2">98AG31 / pathotype 3-4-7</strain>
    </source>
</reference>
<dbReference type="AlphaFoldDB" id="F4RGB8"/>
<dbReference type="InParanoid" id="F4RGB8"/>
<dbReference type="RefSeq" id="XP_007408277.1">
    <property type="nucleotide sequence ID" value="XM_007408215.1"/>
</dbReference>
<dbReference type="HOGENOM" id="CLU_836980_0_0_1"/>